<dbReference type="EMBL" id="KE525057">
    <property type="protein sequence ID" value="KFB40995.1"/>
    <property type="molecule type" value="Genomic_DNA"/>
</dbReference>
<keyword evidence="1" id="KW-0240">DNA-directed RNA polymerase</keyword>
<reference evidence="2" key="2">
    <citation type="submission" date="2020-05" db="UniProtKB">
        <authorList>
            <consortium name="EnsemblMetazoa"/>
        </authorList>
    </citation>
    <scope>IDENTIFICATION</scope>
</reference>
<proteinExistence type="predicted"/>
<gene>
    <name evidence="1" type="ORF">ZHAS_00008608</name>
</gene>
<evidence type="ECO:0000313" key="2">
    <source>
        <dbReference type="EnsemblMetazoa" id="ASIC008608-PA"/>
    </source>
</evidence>
<dbReference type="Proteomes" id="UP000030765">
    <property type="component" value="Unassembled WGS sequence"/>
</dbReference>
<dbReference type="AlphaFoldDB" id="A0A084VSQ1"/>
<dbReference type="VEuPathDB" id="VectorBase:ASIC008608"/>
<dbReference type="EnsemblMetazoa" id="ASIC008608-RA">
    <property type="protein sequence ID" value="ASIC008608-PA"/>
    <property type="gene ID" value="ASIC008608"/>
</dbReference>
<organism evidence="1">
    <name type="scientific">Anopheles sinensis</name>
    <name type="common">Mosquito</name>
    <dbReference type="NCBI Taxonomy" id="74873"/>
    <lineage>
        <taxon>Eukaryota</taxon>
        <taxon>Metazoa</taxon>
        <taxon>Ecdysozoa</taxon>
        <taxon>Arthropoda</taxon>
        <taxon>Hexapoda</taxon>
        <taxon>Insecta</taxon>
        <taxon>Pterygota</taxon>
        <taxon>Neoptera</taxon>
        <taxon>Endopterygota</taxon>
        <taxon>Diptera</taxon>
        <taxon>Nematocera</taxon>
        <taxon>Culicoidea</taxon>
        <taxon>Culicidae</taxon>
        <taxon>Anophelinae</taxon>
        <taxon>Anopheles</taxon>
    </lineage>
</organism>
<keyword evidence="3" id="KW-1185">Reference proteome</keyword>
<sequence length="85" mass="9396">MPFFHASSPPSHVFREAMGKPMPPLFDAALKWACFTPLLRLVNGPPNDNSGKHGFPQGNGDGIFAKQLGKQEMYPAKAQHNNGYW</sequence>
<evidence type="ECO:0000313" key="3">
    <source>
        <dbReference type="Proteomes" id="UP000030765"/>
    </source>
</evidence>
<accession>A0A084VSQ1</accession>
<dbReference type="GO" id="GO:0000428">
    <property type="term" value="C:DNA-directed RNA polymerase complex"/>
    <property type="evidence" value="ECO:0007669"/>
    <property type="project" value="UniProtKB-KW"/>
</dbReference>
<protein>
    <submittedName>
        <fullName evidence="1 2">DNA-directed RNA polymerase, M/15 kDa subunit</fullName>
    </submittedName>
</protein>
<dbReference type="EMBL" id="ATLV01016136">
    <property type="status" value="NOT_ANNOTATED_CDS"/>
    <property type="molecule type" value="Genomic_DNA"/>
</dbReference>
<reference evidence="1 3" key="1">
    <citation type="journal article" date="2014" name="BMC Genomics">
        <title>Genome sequence of Anopheles sinensis provides insight into genetics basis of mosquito competence for malaria parasites.</title>
        <authorList>
            <person name="Zhou D."/>
            <person name="Zhang D."/>
            <person name="Ding G."/>
            <person name="Shi L."/>
            <person name="Hou Q."/>
            <person name="Ye Y."/>
            <person name="Xu Y."/>
            <person name="Zhou H."/>
            <person name="Xiong C."/>
            <person name="Li S."/>
            <person name="Yu J."/>
            <person name="Hong S."/>
            <person name="Yu X."/>
            <person name="Zou P."/>
            <person name="Chen C."/>
            <person name="Chang X."/>
            <person name="Wang W."/>
            <person name="Lv Y."/>
            <person name="Sun Y."/>
            <person name="Ma L."/>
            <person name="Shen B."/>
            <person name="Zhu C."/>
        </authorList>
    </citation>
    <scope>NUCLEOTIDE SEQUENCE [LARGE SCALE GENOMIC DNA]</scope>
</reference>
<evidence type="ECO:0000313" key="1">
    <source>
        <dbReference type="EMBL" id="KFB40995.1"/>
    </source>
</evidence>
<name>A0A084VSQ1_ANOSI</name>
<keyword evidence="1" id="KW-0804">Transcription</keyword>